<evidence type="ECO:0000313" key="3">
    <source>
        <dbReference type="Proteomes" id="UP001501496"/>
    </source>
</evidence>
<feature type="domain" description="Glycosyl transferase family 1" evidence="1">
    <location>
        <begin position="191"/>
        <end position="350"/>
    </location>
</feature>
<gene>
    <name evidence="2" type="ORF">GCM10022291_19210</name>
</gene>
<dbReference type="InterPro" id="IPR001296">
    <property type="entry name" value="Glyco_trans_1"/>
</dbReference>
<organism evidence="2 3">
    <name type="scientific">Postechiella marina</name>
    <dbReference type="NCBI Taxonomy" id="943941"/>
    <lineage>
        <taxon>Bacteria</taxon>
        <taxon>Pseudomonadati</taxon>
        <taxon>Bacteroidota</taxon>
        <taxon>Flavobacteriia</taxon>
        <taxon>Flavobacteriales</taxon>
        <taxon>Flavobacteriaceae</taxon>
        <taxon>Postechiella</taxon>
    </lineage>
</organism>
<dbReference type="PANTHER" id="PTHR12526">
    <property type="entry name" value="GLYCOSYLTRANSFERASE"/>
    <property type="match status" value="1"/>
</dbReference>
<dbReference type="SUPFAM" id="SSF53756">
    <property type="entry name" value="UDP-Glycosyltransferase/glycogen phosphorylase"/>
    <property type="match status" value="1"/>
</dbReference>
<proteinExistence type="predicted"/>
<evidence type="ECO:0000259" key="1">
    <source>
        <dbReference type="Pfam" id="PF00534"/>
    </source>
</evidence>
<name>A0ABP8C9G2_9FLAO</name>
<dbReference type="CDD" id="cd03801">
    <property type="entry name" value="GT4_PimA-like"/>
    <property type="match status" value="1"/>
</dbReference>
<dbReference type="Gene3D" id="3.40.50.2000">
    <property type="entry name" value="Glycogen Phosphorylase B"/>
    <property type="match status" value="1"/>
</dbReference>
<reference evidence="3" key="1">
    <citation type="journal article" date="2019" name="Int. J. Syst. Evol. Microbiol.">
        <title>The Global Catalogue of Microorganisms (GCM) 10K type strain sequencing project: providing services to taxonomists for standard genome sequencing and annotation.</title>
        <authorList>
            <consortium name="The Broad Institute Genomics Platform"/>
            <consortium name="The Broad Institute Genome Sequencing Center for Infectious Disease"/>
            <person name="Wu L."/>
            <person name="Ma J."/>
        </authorList>
    </citation>
    <scope>NUCLEOTIDE SEQUENCE [LARGE SCALE GENOMIC DNA]</scope>
    <source>
        <strain evidence="3">JCM 17630</strain>
    </source>
</reference>
<keyword evidence="3" id="KW-1185">Reference proteome</keyword>
<accession>A0ABP8C9G2</accession>
<dbReference type="Pfam" id="PF00534">
    <property type="entry name" value="Glycos_transf_1"/>
    <property type="match status" value="1"/>
</dbReference>
<evidence type="ECO:0000313" key="2">
    <source>
        <dbReference type="EMBL" id="GAA4235974.1"/>
    </source>
</evidence>
<sequence length="373" mass="42199">MRFLIVTHVLHKLSAQQQYAYAPYVREMNLWLKHVDEVEIVAPVIDASVSNIDIAYTHNKLTLTKIPAIAFINVSSVIKSILALPYIIFNLWQACKRADHIHLRCPGNIGLLGCMLQIFFPKKIKTAKYAGNWDPKANQPLSYRIQKRILSNTFWTKNMTVLVYGAWDNQTKNIKPFFTATYKDNERCKIETKNYSKTLRFVFVGSLVSGKRPLLAIQIIEALKHKGYSVTLDLYGDGVLKQELQAYIDTNQLQNIIVLHGNQSSTIVKQQLKAAHFTLLASQSEGWPKAIAEAMFFGVIPIATAISCVPNMLDNGNRGILITPNVNEAVAKIEAALSHTKTLEQMSRDALAWSQYYTLDLFEDEIKTLIQNK</sequence>
<dbReference type="RefSeq" id="WP_344787988.1">
    <property type="nucleotide sequence ID" value="NZ_BAABCA010000004.1"/>
</dbReference>
<protein>
    <submittedName>
        <fullName evidence="2">Glycosyltransferase</fullName>
    </submittedName>
</protein>
<dbReference type="Proteomes" id="UP001501496">
    <property type="component" value="Unassembled WGS sequence"/>
</dbReference>
<comment type="caution">
    <text evidence="2">The sequence shown here is derived from an EMBL/GenBank/DDBJ whole genome shotgun (WGS) entry which is preliminary data.</text>
</comment>
<dbReference type="EMBL" id="BAABCA010000004">
    <property type="protein sequence ID" value="GAA4235974.1"/>
    <property type="molecule type" value="Genomic_DNA"/>
</dbReference>